<dbReference type="PANTHER" id="PTHR34309:SF1">
    <property type="entry name" value="PROTEIN GLCG"/>
    <property type="match status" value="1"/>
</dbReference>
<dbReference type="Gene3D" id="3.30.450.150">
    <property type="entry name" value="Haem-degrading domain"/>
    <property type="match status" value="1"/>
</dbReference>
<dbReference type="Pfam" id="PF03928">
    <property type="entry name" value="HbpS-like"/>
    <property type="match status" value="1"/>
</dbReference>
<keyword evidence="2" id="KW-1185">Reference proteome</keyword>
<protein>
    <submittedName>
        <fullName evidence="1">Uncharacterized protein GlcG (DUF336 family)</fullName>
    </submittedName>
</protein>
<organism evidence="1 2">
    <name type="scientific">Alicyclobacillus cycloheptanicus</name>
    <dbReference type="NCBI Taxonomy" id="1457"/>
    <lineage>
        <taxon>Bacteria</taxon>
        <taxon>Bacillati</taxon>
        <taxon>Bacillota</taxon>
        <taxon>Bacilli</taxon>
        <taxon>Bacillales</taxon>
        <taxon>Alicyclobacillaceae</taxon>
        <taxon>Alicyclobacillus</taxon>
    </lineage>
</organism>
<dbReference type="PANTHER" id="PTHR34309">
    <property type="entry name" value="SLR1406 PROTEIN"/>
    <property type="match status" value="1"/>
</dbReference>
<sequence length="159" mass="16490">MKQTYQLELAEARVMLEAAKEKSQEIGVLETIAVVDQGGHLIALERMDGARITGPDIAIAKAFTAAGHKRSTHLFNTPPNGPALPNNEAYGIQLMFPGKFAVFVGGFPVVVDGEVIGGIGISGGNGEQDTAVGTAALAALAQHLETSGHSVITSADIKK</sequence>
<dbReference type="InterPro" id="IPR005624">
    <property type="entry name" value="PduO/GlcC-like"/>
</dbReference>
<gene>
    <name evidence="1" type="ORF">J2S03_001825</name>
</gene>
<dbReference type="InterPro" id="IPR038084">
    <property type="entry name" value="PduO/GlcC-like_sf"/>
</dbReference>
<dbReference type="SUPFAM" id="SSF143744">
    <property type="entry name" value="GlcG-like"/>
    <property type="match status" value="1"/>
</dbReference>
<dbReference type="Proteomes" id="UP001232973">
    <property type="component" value="Unassembled WGS sequence"/>
</dbReference>
<dbReference type="RefSeq" id="WP_274456927.1">
    <property type="nucleotide sequence ID" value="NZ_CP067097.1"/>
</dbReference>
<proteinExistence type="predicted"/>
<name>A0ABT9XID9_9BACL</name>
<comment type="caution">
    <text evidence="1">The sequence shown here is derived from an EMBL/GenBank/DDBJ whole genome shotgun (WGS) entry which is preliminary data.</text>
</comment>
<evidence type="ECO:0000313" key="2">
    <source>
        <dbReference type="Proteomes" id="UP001232973"/>
    </source>
</evidence>
<evidence type="ECO:0000313" key="1">
    <source>
        <dbReference type="EMBL" id="MDQ0189962.1"/>
    </source>
</evidence>
<dbReference type="EMBL" id="JAUSTP010000012">
    <property type="protein sequence ID" value="MDQ0189962.1"/>
    <property type="molecule type" value="Genomic_DNA"/>
</dbReference>
<accession>A0ABT9XID9</accession>
<dbReference type="InterPro" id="IPR052517">
    <property type="entry name" value="GlcG_carb_metab_protein"/>
</dbReference>
<reference evidence="1 2" key="1">
    <citation type="submission" date="2023-07" db="EMBL/GenBank/DDBJ databases">
        <title>Genomic Encyclopedia of Type Strains, Phase IV (KMG-IV): sequencing the most valuable type-strain genomes for metagenomic binning, comparative biology and taxonomic classification.</title>
        <authorList>
            <person name="Goeker M."/>
        </authorList>
    </citation>
    <scope>NUCLEOTIDE SEQUENCE [LARGE SCALE GENOMIC DNA]</scope>
    <source>
        <strain evidence="1 2">DSM 4006</strain>
    </source>
</reference>